<gene>
    <name evidence="1" type="ORF">PMH09_02575</name>
</gene>
<dbReference type="EMBL" id="JAQOSQ010000002">
    <property type="protein sequence ID" value="MDJ1182069.1"/>
    <property type="molecule type" value="Genomic_DNA"/>
</dbReference>
<proteinExistence type="predicted"/>
<comment type="caution">
    <text evidence="1">The sequence shown here is derived from an EMBL/GenBank/DDBJ whole genome shotgun (WGS) entry which is preliminary data.</text>
</comment>
<protein>
    <submittedName>
        <fullName evidence="1">XisI protein</fullName>
    </submittedName>
</protein>
<evidence type="ECO:0000313" key="1">
    <source>
        <dbReference type="EMBL" id="MDJ1182069.1"/>
    </source>
</evidence>
<sequence length="109" mass="12623">MEGMNYSEIVQTVLQGHTANHLSEGTEKQLIFDVSRDRYLLMHLGWEHKKWVHACLVHIQIENSKIWIQRDFTEVGVANELVELGVPKTDIVLGFEPPFIRQFTEFAMG</sequence>
<dbReference type="CDD" id="cd16382">
    <property type="entry name" value="XisI-like"/>
    <property type="match status" value="1"/>
</dbReference>
<dbReference type="Pfam" id="PF08869">
    <property type="entry name" value="XisI"/>
    <property type="match status" value="1"/>
</dbReference>
<name>A0ABT7BSA5_9CYAN</name>
<accession>A0ABT7BSA5</accession>
<dbReference type="InterPro" id="IPR035943">
    <property type="entry name" value="XisI-like_sf"/>
</dbReference>
<dbReference type="SUPFAM" id="SSF143847">
    <property type="entry name" value="XisI-like"/>
    <property type="match status" value="1"/>
</dbReference>
<dbReference type="Proteomes" id="UP001232992">
    <property type="component" value="Unassembled WGS sequence"/>
</dbReference>
<dbReference type="RefSeq" id="WP_283756721.1">
    <property type="nucleotide sequence ID" value="NZ_JAQOSQ010000002.1"/>
</dbReference>
<reference evidence="1 2" key="1">
    <citation type="submission" date="2023-01" db="EMBL/GenBank/DDBJ databases">
        <title>Novel diversity within Roseofilum (Cyanobacteria; Desertifilaceae) from marine benthic mats with descriptions of four novel species.</title>
        <authorList>
            <person name="Wang Y."/>
            <person name="Berthold D.E."/>
            <person name="Hu J."/>
            <person name="Lefler F.W."/>
            <person name="Laughinghouse H.D. IV."/>
        </authorList>
    </citation>
    <scope>NUCLEOTIDE SEQUENCE [LARGE SCALE GENOMIC DNA]</scope>
    <source>
        <strain evidence="1 2">BLCC-M143</strain>
    </source>
</reference>
<dbReference type="InterPro" id="IPR014968">
    <property type="entry name" value="XisI"/>
</dbReference>
<keyword evidence="2" id="KW-1185">Reference proteome</keyword>
<organism evidence="1 2">
    <name type="scientific">Roseofilum casamattae BLCC-M143</name>
    <dbReference type="NCBI Taxonomy" id="3022442"/>
    <lineage>
        <taxon>Bacteria</taxon>
        <taxon>Bacillati</taxon>
        <taxon>Cyanobacteriota</taxon>
        <taxon>Cyanophyceae</taxon>
        <taxon>Desertifilales</taxon>
        <taxon>Desertifilaceae</taxon>
        <taxon>Roseofilum</taxon>
        <taxon>Roseofilum casamattae</taxon>
    </lineage>
</organism>
<evidence type="ECO:0000313" key="2">
    <source>
        <dbReference type="Proteomes" id="UP001232992"/>
    </source>
</evidence>
<dbReference type="Gene3D" id="3.30.310.110">
    <property type="entry name" value="XisI-like"/>
    <property type="match status" value="1"/>
</dbReference>